<keyword evidence="3" id="KW-1185">Reference proteome</keyword>
<dbReference type="EMBL" id="NFEZ01000004">
    <property type="protein sequence ID" value="PLT43865.1"/>
    <property type="molecule type" value="Genomic_DNA"/>
</dbReference>
<evidence type="ECO:0000313" key="2">
    <source>
        <dbReference type="EMBL" id="PLT43865.1"/>
    </source>
</evidence>
<reference evidence="2 3" key="1">
    <citation type="submission" date="2017-05" db="EMBL/GenBank/DDBJ databases">
        <title>Functional genome analysis of Paenibacillus pasadenensis strain R16: insights on endophytic life style and antifungal activity.</title>
        <authorList>
            <person name="Passera A."/>
            <person name="Marcolungo L."/>
            <person name="Casati P."/>
            <person name="Brasca M."/>
            <person name="Quaglino F."/>
            <person name="Delledonne M."/>
        </authorList>
    </citation>
    <scope>NUCLEOTIDE SEQUENCE [LARGE SCALE GENOMIC DNA]</scope>
    <source>
        <strain evidence="2 3">R16</strain>
    </source>
</reference>
<protein>
    <recommendedName>
        <fullName evidence="4">Antitoxin</fullName>
    </recommendedName>
</protein>
<organism evidence="2 3">
    <name type="scientific">Paenibacillus pasadenensis</name>
    <dbReference type="NCBI Taxonomy" id="217090"/>
    <lineage>
        <taxon>Bacteria</taxon>
        <taxon>Bacillati</taxon>
        <taxon>Bacillota</taxon>
        <taxon>Bacilli</taxon>
        <taxon>Bacillales</taxon>
        <taxon>Paenibacillaceae</taxon>
        <taxon>Paenibacillus</taxon>
    </lineage>
</organism>
<evidence type="ECO:0000256" key="1">
    <source>
        <dbReference type="ARBA" id="ARBA00009981"/>
    </source>
</evidence>
<dbReference type="InterPro" id="IPR036165">
    <property type="entry name" value="YefM-like_sf"/>
</dbReference>
<accession>A0A2N5N0M0</accession>
<evidence type="ECO:0000313" key="3">
    <source>
        <dbReference type="Proteomes" id="UP000234789"/>
    </source>
</evidence>
<comment type="similarity">
    <text evidence="1">Belongs to the phD/YefM antitoxin family.</text>
</comment>
<sequence length="99" mass="11615">MVVKVLAKPTFTVDQLTSSSEASKKFGELRKKAKQVPQYITENGTVDTVLLSYSLFEDIYDRLSRLEAEEEERTLLHRLERIERDPESAKSWKNVRRER</sequence>
<proteinExistence type="inferred from homology"/>
<dbReference type="Proteomes" id="UP000234789">
    <property type="component" value="Unassembled WGS sequence"/>
</dbReference>
<comment type="caution">
    <text evidence="2">The sequence shown here is derived from an EMBL/GenBank/DDBJ whole genome shotgun (WGS) entry which is preliminary data.</text>
</comment>
<name>A0A2N5N0M0_9BACL</name>
<dbReference type="AlphaFoldDB" id="A0A2N5N0M0"/>
<dbReference type="RefSeq" id="WP_028599352.1">
    <property type="nucleotide sequence ID" value="NZ_BIMM01000006.1"/>
</dbReference>
<dbReference type="SUPFAM" id="SSF143120">
    <property type="entry name" value="YefM-like"/>
    <property type="match status" value="1"/>
</dbReference>
<gene>
    <name evidence="2" type="ORF">B8V81_2296</name>
</gene>
<evidence type="ECO:0008006" key="4">
    <source>
        <dbReference type="Google" id="ProtNLM"/>
    </source>
</evidence>